<dbReference type="SUPFAM" id="SSF52317">
    <property type="entry name" value="Class I glutamine amidotransferase-like"/>
    <property type="match status" value="1"/>
</dbReference>
<evidence type="ECO:0000259" key="2">
    <source>
        <dbReference type="Pfam" id="PF01965"/>
    </source>
</evidence>
<dbReference type="PANTHER" id="PTHR48094">
    <property type="entry name" value="PROTEIN/NUCLEIC ACID DEGLYCASE DJ-1-RELATED"/>
    <property type="match status" value="1"/>
</dbReference>
<accession>A0ABQ7J736</accession>
<dbReference type="InterPro" id="IPR029062">
    <property type="entry name" value="Class_I_gatase-like"/>
</dbReference>
<dbReference type="CDD" id="cd03135">
    <property type="entry name" value="GATase1_DJ-1"/>
    <property type="match status" value="1"/>
</dbReference>
<comment type="caution">
    <text evidence="3">The sequence shown here is derived from an EMBL/GenBank/DDBJ whole genome shotgun (WGS) entry which is preliminary data.</text>
</comment>
<dbReference type="Proteomes" id="UP000823046">
    <property type="component" value="Unassembled WGS sequence"/>
</dbReference>
<evidence type="ECO:0000313" key="3">
    <source>
        <dbReference type="EMBL" id="KAF8819807.1"/>
    </source>
</evidence>
<dbReference type="PANTHER" id="PTHR48094:SF12">
    <property type="entry name" value="PARKINSON DISEASE PROTEIN 7 HOMOLOG"/>
    <property type="match status" value="1"/>
</dbReference>
<dbReference type="NCBIfam" id="TIGR01383">
    <property type="entry name" value="not_thiJ"/>
    <property type="match status" value="1"/>
</dbReference>
<gene>
    <name evidence="3" type="ORF">IE077_003965</name>
</gene>
<protein>
    <submittedName>
        <fullName evidence="3">DJ-1 family protein</fullName>
    </submittedName>
</protein>
<dbReference type="EMBL" id="JADAQX010000593">
    <property type="protein sequence ID" value="KAF8819807.1"/>
    <property type="molecule type" value="Genomic_DNA"/>
</dbReference>
<name>A0ABQ7J736_9APIC</name>
<proteinExistence type="predicted"/>
<keyword evidence="1" id="KW-0812">Transmembrane</keyword>
<keyword evidence="4" id="KW-1185">Reference proteome</keyword>
<sequence length="277" mass="30178">MMPVRPYPLSPIYFAWLLSFIVVLSKFLAFAINFIPLGKYCSSPLTCFGCATPATFFQRKFLLRSACKNSFSFKNCKNERTTHPISMADTKTVLVPIIENTEEIEAVTVIDTLVRAGAKVTVASCGTHKIIKMSRGVVMVADVFLEECKEEIFSLIVIPGGAGAKKMNQVPLLISLLQKQKREGRWFAAICAAPALVLEPHGLLGGETAVAYPANAHLLSNPGKGRVCISNHCVTSIGPGSALEFSLTLVEILFGKSVRQTHSEAMCVHPALYNEEN</sequence>
<dbReference type="InterPro" id="IPR050325">
    <property type="entry name" value="Prot/Nucl_acid_deglycase"/>
</dbReference>
<keyword evidence="1" id="KW-1133">Transmembrane helix</keyword>
<keyword evidence="1" id="KW-0472">Membrane</keyword>
<evidence type="ECO:0000256" key="1">
    <source>
        <dbReference type="SAM" id="Phobius"/>
    </source>
</evidence>
<dbReference type="Gene3D" id="3.40.50.880">
    <property type="match status" value="1"/>
</dbReference>
<dbReference type="InterPro" id="IPR006287">
    <property type="entry name" value="DJ-1"/>
</dbReference>
<feature type="transmembrane region" description="Helical" evidence="1">
    <location>
        <begin position="12"/>
        <end position="35"/>
    </location>
</feature>
<reference evidence="3 4" key="1">
    <citation type="journal article" date="2020" name="bioRxiv">
        <title>Metabolic contributions of an alphaproteobacterial endosymbiont in the apicomplexan Cardiosporidium cionae.</title>
        <authorList>
            <person name="Hunter E.S."/>
            <person name="Paight C.J."/>
            <person name="Lane C.E."/>
        </authorList>
    </citation>
    <scope>NUCLEOTIDE SEQUENCE [LARGE SCALE GENOMIC DNA]</scope>
    <source>
        <strain evidence="3">ESH_2018</strain>
    </source>
</reference>
<organism evidence="3 4">
    <name type="scientific">Cardiosporidium cionae</name>
    <dbReference type="NCBI Taxonomy" id="476202"/>
    <lineage>
        <taxon>Eukaryota</taxon>
        <taxon>Sar</taxon>
        <taxon>Alveolata</taxon>
        <taxon>Apicomplexa</taxon>
        <taxon>Aconoidasida</taxon>
        <taxon>Nephromycida</taxon>
        <taxon>Cardiosporidium</taxon>
    </lineage>
</organism>
<feature type="domain" description="DJ-1/PfpI" evidence="2">
    <location>
        <begin position="91"/>
        <end position="251"/>
    </location>
</feature>
<dbReference type="Pfam" id="PF01965">
    <property type="entry name" value="DJ-1_PfpI"/>
    <property type="match status" value="1"/>
</dbReference>
<dbReference type="InterPro" id="IPR002818">
    <property type="entry name" value="DJ-1/PfpI"/>
</dbReference>
<evidence type="ECO:0000313" key="4">
    <source>
        <dbReference type="Proteomes" id="UP000823046"/>
    </source>
</evidence>